<keyword evidence="6" id="KW-1015">Disulfide bond</keyword>
<dbReference type="InterPro" id="IPR023398">
    <property type="entry name" value="TIF_eIF4e-like"/>
</dbReference>
<dbReference type="GO" id="GO:0006417">
    <property type="term" value="P:regulation of translation"/>
    <property type="evidence" value="ECO:0007669"/>
    <property type="project" value="UniProtKB-KW"/>
</dbReference>
<dbReference type="GO" id="GO:0016281">
    <property type="term" value="C:eukaryotic translation initiation factor 4F complex"/>
    <property type="evidence" value="ECO:0007669"/>
    <property type="project" value="TreeGrafter"/>
</dbReference>
<dbReference type="PANTHER" id="PTHR11960">
    <property type="entry name" value="EUKARYOTIC TRANSLATION INITIATION FACTOR 4E RELATED"/>
    <property type="match status" value="1"/>
</dbReference>
<evidence type="ECO:0000256" key="5">
    <source>
        <dbReference type="ARBA" id="ARBA00022917"/>
    </source>
</evidence>
<sequence length="190" mass="22187">MEFSTKHPLQHHWDWWFDAPHRKTTLASWGDNLKKIYTFSTVEDFWCLWNNIKGAQELVPGANYHVFKGGIEPKWEDPSNKNGGKWIIQFRPFQRETLLNDTWLWALLACIGCSFEDDDEICGVVVSVRKAGDKIALWTKNSDNPEKCKRIGRQLKEFLNFPGKIGYQLHNDALQHNSSFNNLNKYEITD</sequence>
<organism evidence="9">
    <name type="scientific">Arcella intermedia</name>
    <dbReference type="NCBI Taxonomy" id="1963864"/>
    <lineage>
        <taxon>Eukaryota</taxon>
        <taxon>Amoebozoa</taxon>
        <taxon>Tubulinea</taxon>
        <taxon>Elardia</taxon>
        <taxon>Arcellinida</taxon>
        <taxon>Sphaerothecina</taxon>
        <taxon>Arcellidae</taxon>
        <taxon>Arcella</taxon>
    </lineage>
</organism>
<keyword evidence="4 8" id="KW-0694">RNA-binding</keyword>
<proteinExistence type="inferred from homology"/>
<dbReference type="Pfam" id="PF01652">
    <property type="entry name" value="IF4E"/>
    <property type="match status" value="1"/>
</dbReference>
<evidence type="ECO:0000256" key="1">
    <source>
        <dbReference type="ARBA" id="ARBA00009860"/>
    </source>
</evidence>
<dbReference type="EMBL" id="GIBP01008326">
    <property type="protein sequence ID" value="NDV37295.1"/>
    <property type="molecule type" value="Transcribed_RNA"/>
</dbReference>
<evidence type="ECO:0000256" key="6">
    <source>
        <dbReference type="ARBA" id="ARBA00023157"/>
    </source>
</evidence>
<evidence type="ECO:0000256" key="8">
    <source>
        <dbReference type="RuleBase" id="RU004374"/>
    </source>
</evidence>
<dbReference type="SUPFAM" id="SSF55418">
    <property type="entry name" value="eIF4e-like"/>
    <property type="match status" value="1"/>
</dbReference>
<evidence type="ECO:0000256" key="3">
    <source>
        <dbReference type="ARBA" id="ARBA00022845"/>
    </source>
</evidence>
<evidence type="ECO:0000256" key="2">
    <source>
        <dbReference type="ARBA" id="ARBA00022540"/>
    </source>
</evidence>
<dbReference type="Gene3D" id="3.30.760.10">
    <property type="entry name" value="RNA Cap, Translation Initiation Factor Eif4e"/>
    <property type="match status" value="1"/>
</dbReference>
<dbReference type="GO" id="GO:0003743">
    <property type="term" value="F:translation initiation factor activity"/>
    <property type="evidence" value="ECO:0007669"/>
    <property type="project" value="UniProtKB-KW"/>
</dbReference>
<evidence type="ECO:0000313" key="9">
    <source>
        <dbReference type="EMBL" id="NDV37295.1"/>
    </source>
</evidence>
<dbReference type="InterPro" id="IPR001040">
    <property type="entry name" value="TIF_eIF_4E"/>
</dbReference>
<evidence type="ECO:0000256" key="4">
    <source>
        <dbReference type="ARBA" id="ARBA00022884"/>
    </source>
</evidence>
<dbReference type="GO" id="GO:0000340">
    <property type="term" value="F:RNA 7-methylguanosine cap binding"/>
    <property type="evidence" value="ECO:0007669"/>
    <property type="project" value="TreeGrafter"/>
</dbReference>
<dbReference type="FunFam" id="3.30.760.10:FF:000003">
    <property type="entry name" value="Eukaryotic translation initiation factor 4E"/>
    <property type="match status" value="1"/>
</dbReference>
<dbReference type="AlphaFoldDB" id="A0A6B2LJX8"/>
<keyword evidence="2 8" id="KW-0396">Initiation factor</keyword>
<keyword evidence="5 8" id="KW-0648">Protein biosynthesis</keyword>
<evidence type="ECO:0000256" key="7">
    <source>
        <dbReference type="ARBA" id="ARBA00030245"/>
    </source>
</evidence>
<protein>
    <recommendedName>
        <fullName evidence="7">mRNA cap-binding protein</fullName>
    </recommendedName>
</protein>
<reference evidence="9" key="1">
    <citation type="journal article" date="2020" name="J. Eukaryot. Microbiol.">
        <title>De novo Sequencing, Assembly and Annotation of the Transcriptome for the Free-Living Testate Amoeba Arcella intermedia.</title>
        <authorList>
            <person name="Ribeiro G.M."/>
            <person name="Porfirio-Sousa A.L."/>
            <person name="Maurer-Alcala X.X."/>
            <person name="Katz L.A."/>
            <person name="Lahr D.J.G."/>
        </authorList>
    </citation>
    <scope>NUCLEOTIDE SEQUENCE</scope>
</reference>
<comment type="similarity">
    <text evidence="1 8">Belongs to the eukaryotic initiation factor 4E family.</text>
</comment>
<keyword evidence="3" id="KW-0810">Translation regulation</keyword>
<dbReference type="PANTHER" id="PTHR11960:SF8">
    <property type="entry name" value="EUKARYOTIC TRANSLATION INITIATION FACTOR 4E1-RELATED"/>
    <property type="match status" value="1"/>
</dbReference>
<accession>A0A6B2LJX8</accession>
<name>A0A6B2LJX8_9EUKA</name>